<dbReference type="InterPro" id="IPR001347">
    <property type="entry name" value="SIS_dom"/>
</dbReference>
<dbReference type="NCBIfam" id="NF006426">
    <property type="entry name" value="PRK08674.1-6"/>
    <property type="match status" value="1"/>
</dbReference>
<evidence type="ECO:0000259" key="3">
    <source>
        <dbReference type="PROSITE" id="PS51464"/>
    </source>
</evidence>
<dbReference type="NCBIfam" id="TIGR02128">
    <property type="entry name" value="G6PI_arch"/>
    <property type="match status" value="1"/>
</dbReference>
<dbReference type="CDD" id="cd05017">
    <property type="entry name" value="SIS_PGI_PMI_1"/>
    <property type="match status" value="1"/>
</dbReference>
<dbReference type="GO" id="GO:0004476">
    <property type="term" value="F:mannose-6-phosphate isomerase activity"/>
    <property type="evidence" value="ECO:0007669"/>
    <property type="project" value="UniProtKB-EC"/>
</dbReference>
<dbReference type="Pfam" id="PF01380">
    <property type="entry name" value="SIS"/>
    <property type="match status" value="1"/>
</dbReference>
<gene>
    <name evidence="4" type="ORF">AVDCRST_MAG63-2888</name>
</gene>
<dbReference type="EC" id="5.3.1.9" evidence="4"/>
<dbReference type="GO" id="GO:0005975">
    <property type="term" value="P:carbohydrate metabolic process"/>
    <property type="evidence" value="ECO:0007669"/>
    <property type="project" value="InterPro"/>
</dbReference>
<dbReference type="InterPro" id="IPR035484">
    <property type="entry name" value="SIS_PGI/PMI_1"/>
</dbReference>
<dbReference type="InterPro" id="IPR046348">
    <property type="entry name" value="SIS_dom_sf"/>
</dbReference>
<dbReference type="GO" id="GO:0004347">
    <property type="term" value="F:glucose-6-phosphate isomerase activity"/>
    <property type="evidence" value="ECO:0007669"/>
    <property type="project" value="UniProtKB-EC"/>
</dbReference>
<protein>
    <submittedName>
        <fullName evidence="4">Glucose-6-phosphate isomerase, archaeal II / Mannose-6-phosphate isomerase, archaeal</fullName>
        <ecNumber evidence="4">5.3.1.8</ecNumber>
        <ecNumber evidence="4">5.3.1.9</ecNumber>
    </submittedName>
</protein>
<dbReference type="Pfam" id="PF10432">
    <property type="entry name" value="bact-PGI_C"/>
    <property type="match status" value="1"/>
</dbReference>
<dbReference type="CDD" id="cd05637">
    <property type="entry name" value="SIS_PGI_PMI_2"/>
    <property type="match status" value="1"/>
</dbReference>
<name>A0A6J4J6Q6_9BACT</name>
<reference evidence="4" key="1">
    <citation type="submission" date="2020-02" db="EMBL/GenBank/DDBJ databases">
        <authorList>
            <person name="Meier V. D."/>
        </authorList>
    </citation>
    <scope>NUCLEOTIDE SEQUENCE</scope>
    <source>
        <strain evidence="4">AVDCRST_MAG63</strain>
    </source>
</reference>
<dbReference type="GO" id="GO:0097367">
    <property type="term" value="F:carbohydrate derivative binding"/>
    <property type="evidence" value="ECO:0007669"/>
    <property type="project" value="InterPro"/>
</dbReference>
<dbReference type="AlphaFoldDB" id="A0A6J4J6Q6"/>
<comment type="similarity">
    <text evidence="1">Belongs to the PGI/PMI family.</text>
</comment>
<feature type="domain" description="SIS" evidence="3">
    <location>
        <begin position="41"/>
        <end position="183"/>
    </location>
</feature>
<dbReference type="SUPFAM" id="SSF53697">
    <property type="entry name" value="SIS domain"/>
    <property type="match status" value="1"/>
</dbReference>
<dbReference type="GO" id="GO:1901135">
    <property type="term" value="P:carbohydrate derivative metabolic process"/>
    <property type="evidence" value="ECO:0007669"/>
    <property type="project" value="InterPro"/>
</dbReference>
<organism evidence="4">
    <name type="scientific">uncultured Armatimonadetes bacterium</name>
    <dbReference type="NCBI Taxonomy" id="157466"/>
    <lineage>
        <taxon>Bacteria</taxon>
        <taxon>Bacillati</taxon>
        <taxon>Armatimonadota</taxon>
        <taxon>environmental samples</taxon>
    </lineage>
</organism>
<dbReference type="InterPro" id="IPR019490">
    <property type="entry name" value="Glu6P/Mann6P_isomerase_C"/>
</dbReference>
<evidence type="ECO:0000256" key="1">
    <source>
        <dbReference type="ARBA" id="ARBA00010523"/>
    </source>
</evidence>
<dbReference type="PROSITE" id="PS51464">
    <property type="entry name" value="SIS"/>
    <property type="match status" value="1"/>
</dbReference>
<evidence type="ECO:0000256" key="2">
    <source>
        <dbReference type="ARBA" id="ARBA00023235"/>
    </source>
</evidence>
<accession>A0A6J4J6Q6</accession>
<sequence length="356" mass="37600">MAVDLDDAGALKALDPLDMMGLTLGFPEQCATGLRLAREADLKPLSSPPSNVVVTGLGGSAIGGDMLRAVIEAQGRVPCGVNRDYHLPAYVGPDTLVITASYSGNTEETLSAYAQAHEAGAQILAVTSGGTLAERARSDGHRVILVPGGQPPRSATGYLFFPMLVALERLGLLPDQGAAIDETIARLRAQRDALGPGVPAARNPAKQLASALHGKVPVVHGTTGYLAVVAFRWKCQFNENAKTMGLTNAYPELDHNEIIGWVEAPTQAANWALVTLRDPDLSPKMQKRVDVTTRLIGERAAQHVVTAEGDSLLARMLGTNYLGDFVSVYLAYAYGVDPTVIENIDTLKVELAGVAA</sequence>
<evidence type="ECO:0000313" key="4">
    <source>
        <dbReference type="EMBL" id="CAA9268540.1"/>
    </source>
</evidence>
<dbReference type="EMBL" id="CADCTO010000369">
    <property type="protein sequence ID" value="CAA9268540.1"/>
    <property type="molecule type" value="Genomic_DNA"/>
</dbReference>
<dbReference type="Gene3D" id="3.40.50.10490">
    <property type="entry name" value="Glucose-6-phosphate isomerase like protein, domain 1"/>
    <property type="match status" value="2"/>
</dbReference>
<dbReference type="EC" id="5.3.1.8" evidence="4"/>
<proteinExistence type="inferred from homology"/>
<keyword evidence="2 4" id="KW-0413">Isomerase</keyword>